<dbReference type="InterPro" id="IPR027417">
    <property type="entry name" value="P-loop_NTPase"/>
</dbReference>
<evidence type="ECO:0000313" key="11">
    <source>
        <dbReference type="Proteomes" id="UP000053558"/>
    </source>
</evidence>
<dbReference type="SMART" id="SM00490">
    <property type="entry name" value="HELICc"/>
    <property type="match status" value="1"/>
</dbReference>
<feature type="region of interest" description="Disordered" evidence="7">
    <location>
        <begin position="48"/>
        <end position="184"/>
    </location>
</feature>
<dbReference type="GeneID" id="19198256"/>
<dbReference type="AlphaFoldDB" id="A0A5M3MTZ9"/>
<dbReference type="RefSeq" id="XP_007766606.1">
    <property type="nucleotide sequence ID" value="XM_007768416.1"/>
</dbReference>
<dbReference type="PROSITE" id="PS51192">
    <property type="entry name" value="HELICASE_ATP_BIND_1"/>
    <property type="match status" value="1"/>
</dbReference>
<evidence type="ECO:0000256" key="2">
    <source>
        <dbReference type="ARBA" id="ARBA00022741"/>
    </source>
</evidence>
<dbReference type="CDD" id="cd18787">
    <property type="entry name" value="SF2_C_DEAD"/>
    <property type="match status" value="1"/>
</dbReference>
<sequence length="788" mass="85672">MAYLPACRNILLKQTEEKVPALFALPDRRFVHKQTQGTPSRKRLARTLEPKSNKRGGPSGRLEVAPRTQDPPRASFVRDTVPHEGRDAVSQSRYRTEPLGTRPPSRAERSGTQRALAAQAHTEREERREERRARELKELREAQRAKEKEREKERGRVRRGDGAAGASASNIAVASGSGADLSGTRAGQMLQDELDFSTSVPAARDLPRDFTSPPLMEGLLESVKEALTADARPTPIQALSLKHLFKAPKAVQADGQSQDQWRQYLLASETGSGKSIAYLLPMLQDLKRAELAGPASPSSSSADDDQPPMNPRAIVLAPTHELSRQLAVFAKSLLHNIKLRVVCASRANTPSSAPTRALSRHRSASKMARDFDGVVFDSDPAAAAAAAAAAGAAPESEAEVRRQGSQQARPVDVFVGTPAKMLELSRGRGWNWEERDQKKRAERGLVEEDGEEGATQRKYYAEKPEVGLKNVEWVVVDEADVLFDPDFQESTRRLLADISAARGVPVSFTPGQPLLPDPNTNAHAAKGKDNSSSSTSLEPVSYPFNFVLTSATIPASLAAYLDAAHPALTRLASPNLHHLPRNLRTEYAGWTGGNKNADIERRLRRVWSEDALACYKKQHQVHLSKVLVFCNKRSRVQELAEYLEEKGIKSVALTGVADGRRLGNNHHLDGFMRVKQASAQDDAASSSAPAAAVAASEASSTPASSADVKVTPHVMITTSLLSRGLDFAPDVRHVFIVDEPRNMIDFLHRAGRSGRAGEAGRVVIFNKTQGRGSGRAGQVRKRVGAVAA</sequence>
<feature type="compositionally biased region" description="Basic and acidic residues" evidence="7">
    <location>
        <begin position="435"/>
        <end position="446"/>
    </location>
</feature>
<evidence type="ECO:0000256" key="4">
    <source>
        <dbReference type="ARBA" id="ARBA00022806"/>
    </source>
</evidence>
<evidence type="ECO:0000256" key="3">
    <source>
        <dbReference type="ARBA" id="ARBA00022801"/>
    </source>
</evidence>
<evidence type="ECO:0000256" key="7">
    <source>
        <dbReference type="SAM" id="MobiDB-lite"/>
    </source>
</evidence>
<comment type="caution">
    <text evidence="10">The sequence shown here is derived from an EMBL/GenBank/DDBJ whole genome shotgun (WGS) entry which is preliminary data.</text>
</comment>
<keyword evidence="11" id="KW-1185">Reference proteome</keyword>
<dbReference type="KEGG" id="cput:CONPUDRAFT_100876"/>
<dbReference type="PANTHER" id="PTHR47960">
    <property type="entry name" value="DEAD-BOX ATP-DEPENDENT RNA HELICASE 50"/>
    <property type="match status" value="1"/>
</dbReference>
<evidence type="ECO:0000313" key="10">
    <source>
        <dbReference type="EMBL" id="EIW82576.1"/>
    </source>
</evidence>
<dbReference type="Pfam" id="PF00271">
    <property type="entry name" value="Helicase_C"/>
    <property type="match status" value="1"/>
</dbReference>
<dbReference type="GO" id="GO:0016787">
    <property type="term" value="F:hydrolase activity"/>
    <property type="evidence" value="ECO:0007669"/>
    <property type="project" value="UniProtKB-KW"/>
</dbReference>
<organism evidence="10 11">
    <name type="scientific">Coniophora puteana (strain RWD-64-598)</name>
    <name type="common">Brown rot fungus</name>
    <dbReference type="NCBI Taxonomy" id="741705"/>
    <lineage>
        <taxon>Eukaryota</taxon>
        <taxon>Fungi</taxon>
        <taxon>Dikarya</taxon>
        <taxon>Basidiomycota</taxon>
        <taxon>Agaricomycotina</taxon>
        <taxon>Agaricomycetes</taxon>
        <taxon>Agaricomycetidae</taxon>
        <taxon>Boletales</taxon>
        <taxon>Coniophorineae</taxon>
        <taxon>Coniophoraceae</taxon>
        <taxon>Coniophora</taxon>
    </lineage>
</organism>
<dbReference type="EMBL" id="JH711576">
    <property type="protein sequence ID" value="EIW82576.1"/>
    <property type="molecule type" value="Genomic_DNA"/>
</dbReference>
<dbReference type="Gene3D" id="3.40.50.300">
    <property type="entry name" value="P-loop containing nucleotide triphosphate hydrolases"/>
    <property type="match status" value="2"/>
</dbReference>
<dbReference type="InterPro" id="IPR011545">
    <property type="entry name" value="DEAD/DEAH_box_helicase_dom"/>
</dbReference>
<name>A0A5M3MTZ9_CONPW</name>
<dbReference type="EC" id="3.6.4.13" evidence="1"/>
<feature type="domain" description="Helicase ATP-binding" evidence="8">
    <location>
        <begin position="255"/>
        <end position="571"/>
    </location>
</feature>
<dbReference type="PROSITE" id="PS51194">
    <property type="entry name" value="HELICASE_CTER"/>
    <property type="match status" value="1"/>
</dbReference>
<dbReference type="InterPro" id="IPR001650">
    <property type="entry name" value="Helicase_C-like"/>
</dbReference>
<keyword evidence="5" id="KW-0067">ATP-binding</keyword>
<dbReference type="SMART" id="SM00487">
    <property type="entry name" value="DEXDc"/>
    <property type="match status" value="1"/>
</dbReference>
<feature type="region of interest" description="Disordered" evidence="7">
    <location>
        <begin position="509"/>
        <end position="536"/>
    </location>
</feature>
<proteinExistence type="predicted"/>
<gene>
    <name evidence="10" type="ORF">CONPUDRAFT_100876</name>
</gene>
<reference evidence="11" key="1">
    <citation type="journal article" date="2012" name="Science">
        <title>The Paleozoic origin of enzymatic lignin decomposition reconstructed from 31 fungal genomes.</title>
        <authorList>
            <person name="Floudas D."/>
            <person name="Binder M."/>
            <person name="Riley R."/>
            <person name="Barry K."/>
            <person name="Blanchette R.A."/>
            <person name="Henrissat B."/>
            <person name="Martinez A.T."/>
            <person name="Otillar R."/>
            <person name="Spatafora J.W."/>
            <person name="Yadav J.S."/>
            <person name="Aerts A."/>
            <person name="Benoit I."/>
            <person name="Boyd A."/>
            <person name="Carlson A."/>
            <person name="Copeland A."/>
            <person name="Coutinho P.M."/>
            <person name="de Vries R.P."/>
            <person name="Ferreira P."/>
            <person name="Findley K."/>
            <person name="Foster B."/>
            <person name="Gaskell J."/>
            <person name="Glotzer D."/>
            <person name="Gorecki P."/>
            <person name="Heitman J."/>
            <person name="Hesse C."/>
            <person name="Hori C."/>
            <person name="Igarashi K."/>
            <person name="Jurgens J.A."/>
            <person name="Kallen N."/>
            <person name="Kersten P."/>
            <person name="Kohler A."/>
            <person name="Kuees U."/>
            <person name="Kumar T.K.A."/>
            <person name="Kuo A."/>
            <person name="LaButti K."/>
            <person name="Larrondo L.F."/>
            <person name="Lindquist E."/>
            <person name="Ling A."/>
            <person name="Lombard V."/>
            <person name="Lucas S."/>
            <person name="Lundell T."/>
            <person name="Martin R."/>
            <person name="McLaughlin D.J."/>
            <person name="Morgenstern I."/>
            <person name="Morin E."/>
            <person name="Murat C."/>
            <person name="Nagy L.G."/>
            <person name="Nolan M."/>
            <person name="Ohm R.A."/>
            <person name="Patyshakuliyeva A."/>
            <person name="Rokas A."/>
            <person name="Ruiz-Duenas F.J."/>
            <person name="Sabat G."/>
            <person name="Salamov A."/>
            <person name="Samejima M."/>
            <person name="Schmutz J."/>
            <person name="Slot J.C."/>
            <person name="St John F."/>
            <person name="Stenlid J."/>
            <person name="Sun H."/>
            <person name="Sun S."/>
            <person name="Syed K."/>
            <person name="Tsang A."/>
            <person name="Wiebenga A."/>
            <person name="Young D."/>
            <person name="Pisabarro A."/>
            <person name="Eastwood D.C."/>
            <person name="Martin F."/>
            <person name="Cullen D."/>
            <person name="Grigoriev I.V."/>
            <person name="Hibbett D.S."/>
        </authorList>
    </citation>
    <scope>NUCLEOTIDE SEQUENCE [LARGE SCALE GENOMIC DNA]</scope>
    <source>
        <strain evidence="11">RWD-64-598 SS2</strain>
    </source>
</reference>
<evidence type="ECO:0000259" key="9">
    <source>
        <dbReference type="PROSITE" id="PS51194"/>
    </source>
</evidence>
<feature type="region of interest" description="Disordered" evidence="7">
    <location>
        <begin position="290"/>
        <end position="312"/>
    </location>
</feature>
<dbReference type="Pfam" id="PF00270">
    <property type="entry name" value="DEAD"/>
    <property type="match status" value="1"/>
</dbReference>
<dbReference type="GO" id="GO:0005524">
    <property type="term" value="F:ATP binding"/>
    <property type="evidence" value="ECO:0007669"/>
    <property type="project" value="UniProtKB-KW"/>
</dbReference>
<evidence type="ECO:0000256" key="5">
    <source>
        <dbReference type="ARBA" id="ARBA00022840"/>
    </source>
</evidence>
<evidence type="ECO:0000256" key="6">
    <source>
        <dbReference type="ARBA" id="ARBA00047984"/>
    </source>
</evidence>
<accession>A0A5M3MTZ9</accession>
<feature type="compositionally biased region" description="Low complexity" evidence="7">
    <location>
        <begin position="164"/>
        <end position="179"/>
    </location>
</feature>
<feature type="compositionally biased region" description="Low complexity" evidence="7">
    <location>
        <begin position="292"/>
        <end position="301"/>
    </location>
</feature>
<keyword evidence="3 10" id="KW-0378">Hydrolase</keyword>
<dbReference type="Proteomes" id="UP000053558">
    <property type="component" value="Unassembled WGS sequence"/>
</dbReference>
<dbReference type="SUPFAM" id="SSF52540">
    <property type="entry name" value="P-loop containing nucleoside triphosphate hydrolases"/>
    <property type="match status" value="1"/>
</dbReference>
<dbReference type="GO" id="GO:0003676">
    <property type="term" value="F:nucleic acid binding"/>
    <property type="evidence" value="ECO:0007669"/>
    <property type="project" value="InterPro"/>
</dbReference>
<protein>
    <recommendedName>
        <fullName evidence="1">RNA helicase</fullName>
        <ecNumber evidence="1">3.6.4.13</ecNumber>
    </recommendedName>
</protein>
<evidence type="ECO:0000259" key="8">
    <source>
        <dbReference type="PROSITE" id="PS51192"/>
    </source>
</evidence>
<feature type="compositionally biased region" description="Basic and acidic residues" evidence="7">
    <location>
        <begin position="121"/>
        <end position="161"/>
    </location>
</feature>
<feature type="region of interest" description="Disordered" evidence="7">
    <location>
        <begin position="435"/>
        <end position="458"/>
    </location>
</feature>
<feature type="domain" description="Helicase C-terminal" evidence="9">
    <location>
        <begin position="598"/>
        <end position="788"/>
    </location>
</feature>
<comment type="catalytic activity">
    <reaction evidence="6">
        <text>ATP + H2O = ADP + phosphate + H(+)</text>
        <dbReference type="Rhea" id="RHEA:13065"/>
        <dbReference type="ChEBI" id="CHEBI:15377"/>
        <dbReference type="ChEBI" id="CHEBI:15378"/>
        <dbReference type="ChEBI" id="CHEBI:30616"/>
        <dbReference type="ChEBI" id="CHEBI:43474"/>
        <dbReference type="ChEBI" id="CHEBI:456216"/>
        <dbReference type="EC" id="3.6.4.13"/>
    </reaction>
</comment>
<keyword evidence="2" id="KW-0547">Nucleotide-binding</keyword>
<dbReference type="GO" id="GO:0003724">
    <property type="term" value="F:RNA helicase activity"/>
    <property type="evidence" value="ECO:0007669"/>
    <property type="project" value="UniProtKB-EC"/>
</dbReference>
<evidence type="ECO:0000256" key="1">
    <source>
        <dbReference type="ARBA" id="ARBA00012552"/>
    </source>
</evidence>
<dbReference type="InterPro" id="IPR014001">
    <property type="entry name" value="Helicase_ATP-bd"/>
</dbReference>
<dbReference type="OMA" id="NVEWVII"/>
<keyword evidence="4" id="KW-0347">Helicase</keyword>
<dbReference type="OrthoDB" id="10256233at2759"/>